<accession>A0A977KXC0</accession>
<protein>
    <submittedName>
        <fullName evidence="1">XisI protein</fullName>
    </submittedName>
</protein>
<dbReference type="InterPro" id="IPR014968">
    <property type="entry name" value="XisI"/>
</dbReference>
<reference evidence="1" key="1">
    <citation type="submission" date="2021-04" db="EMBL/GenBank/DDBJ databases">
        <title>Genome sequence of Woronichinia naegeliana from Washington state freshwater lake bloom.</title>
        <authorList>
            <person name="Dreher T.W."/>
        </authorList>
    </citation>
    <scope>NUCLEOTIDE SEQUENCE</scope>
    <source>
        <strain evidence="1">WA131</strain>
    </source>
</reference>
<organism evidence="1">
    <name type="scientific">Woronichinia naegeliana WA131</name>
    <dbReference type="NCBI Taxonomy" id="2824559"/>
    <lineage>
        <taxon>Bacteria</taxon>
        <taxon>Bacillati</taxon>
        <taxon>Cyanobacteriota</taxon>
        <taxon>Cyanophyceae</taxon>
        <taxon>Synechococcales</taxon>
        <taxon>Coelosphaeriaceae</taxon>
        <taxon>Woronichinia</taxon>
    </lineage>
</organism>
<dbReference type="InterPro" id="IPR035943">
    <property type="entry name" value="XisI-like_sf"/>
</dbReference>
<dbReference type="EMBL" id="CP073041">
    <property type="protein sequence ID" value="UXE61597.1"/>
    <property type="molecule type" value="Genomic_DNA"/>
</dbReference>
<gene>
    <name evidence="1" type="ORF">KA717_01010</name>
</gene>
<evidence type="ECO:0000313" key="1">
    <source>
        <dbReference type="EMBL" id="UXE61597.1"/>
    </source>
</evidence>
<dbReference type="Gene3D" id="3.30.310.110">
    <property type="entry name" value="XisI-like"/>
    <property type="match status" value="1"/>
</dbReference>
<name>A0A977KXC0_9CYAN</name>
<dbReference type="SUPFAM" id="SSF143847">
    <property type="entry name" value="XisI-like"/>
    <property type="match status" value="1"/>
</dbReference>
<proteinExistence type="predicted"/>
<dbReference type="Pfam" id="PF08869">
    <property type="entry name" value="XisI"/>
    <property type="match status" value="1"/>
</dbReference>
<dbReference type="AlphaFoldDB" id="A0A977KXC0"/>
<dbReference type="KEGG" id="wna:KA717_01010"/>
<sequence length="40" mass="4720">MDTLKTYQEIIKQVISDYAKLRPSHGDIHLDPVFDDHHSR</sequence>
<dbReference type="Proteomes" id="UP001065613">
    <property type="component" value="Chromosome"/>
</dbReference>